<dbReference type="EMBL" id="VBOR01000094">
    <property type="protein sequence ID" value="TMQ47879.1"/>
    <property type="molecule type" value="Genomic_DNA"/>
</dbReference>
<dbReference type="PANTHER" id="PTHR24422:SF27">
    <property type="entry name" value="PROTEIN-GLUTAMATE O-METHYLTRANSFERASE"/>
    <property type="match status" value="1"/>
</dbReference>
<dbReference type="PANTHER" id="PTHR24422">
    <property type="entry name" value="CHEMOTAXIS PROTEIN METHYLTRANSFERASE"/>
    <property type="match status" value="1"/>
</dbReference>
<evidence type="ECO:0000256" key="7">
    <source>
        <dbReference type="SAM" id="MobiDB-lite"/>
    </source>
</evidence>
<evidence type="ECO:0000256" key="5">
    <source>
        <dbReference type="ARBA" id="ARBA00022691"/>
    </source>
</evidence>
<accession>A0A538S927</accession>
<dbReference type="SUPFAM" id="SSF55785">
    <property type="entry name" value="PYP-like sensor domain (PAS domain)"/>
    <property type="match status" value="2"/>
</dbReference>
<dbReference type="AlphaFoldDB" id="A0A538S927"/>
<dbReference type="InterPro" id="IPR022641">
    <property type="entry name" value="CheR_N"/>
</dbReference>
<feature type="compositionally biased region" description="Basic and acidic residues" evidence="7">
    <location>
        <begin position="668"/>
        <end position="679"/>
    </location>
</feature>
<keyword evidence="6" id="KW-0145">Chemotaxis</keyword>
<dbReference type="InterPro" id="IPR029063">
    <property type="entry name" value="SAM-dependent_MTases_sf"/>
</dbReference>
<evidence type="ECO:0000256" key="1">
    <source>
        <dbReference type="ARBA" id="ARBA00001541"/>
    </source>
</evidence>
<feature type="region of interest" description="Disordered" evidence="7">
    <location>
        <begin position="652"/>
        <end position="679"/>
    </location>
</feature>
<sequence>MAEDKRNQGTETDPTESDLDLETEAEDEETLLEERGRGTDQERLFVAGIGASAGGLEALGELVKHVPLDSIAFVVVQHLAPHHESFLTKLLSRTSKVQVETVTDGTVVEPNHVYVLPPNNDLGILHGVLRLIPPSGGDRPHLPIDYFFRSLAQDQGSSAIGIILSGTGTDGTLGLRAIKEAGGISFVQTPASAKYDGMPRSALASGFADFCKTPKDIGEELTRIAHQPRALALPMTPARAPQIQEQIARLFLLVRSTFGNDLSRYKASTVERRIERRMTLNRIGKLDEYVRFVQSNSAELQALYRDMLITVTNFFRDQAPFEMLKTRILPQVLDKKDGRAPIRVWVPACATGEEAYSIAICLVEFLGEQASEKRIQIFGTDVDEESIRHARRGVYPLNIELDVSPERLSRFFLKRDSEYQVSRRIRDMVVFSKQNLLRDAPFSRMDLVSCRNLLIYLQPSSQKKVLSILHYALLPSGYLMLGTSETVGDAPDLFSLVDRKTRIYSKKHVANVSTLDEILAVPGDQDRIQPGSNTRPIVSLQALADRKILEMYGPPGVLVNENLDILHFRGHTGPYVNPSPGAASFNILKLARPELHIELRRNLQEALASDKRVSAEVKFYENGKPNMLTLDIVPMQEPETKTRCLLVSFLKQEPPEEDVPPESESTEPEEHTHGAGKRVHELERELLITKEYLQSTIEDKESANEELKSANEELQSSNEELQSTNEELETSREEMQSTNEELTTVNEELQNRMTELSQSNDDLHNVLVGLDSPVIIVGMDLRIRRFTGSAERLLNLLPADVGRSISFLDAFVGGDMASRARQVIDTLSLHEEEVLCRNQRWYLLRISPYKTLDHTIRGAVASLVDIDLRKRAAALTRNVGDYADKFLGAIRHPLVMLDEKLRIVWANHSYYERYQLVPEETVGHIFPSPNDPTWKGARLRERLEHTLESGETLRDFQVAMQSSGANDGMIRLGASRVPVATDSTLLLVSIEETAAP</sequence>
<feature type="active site" evidence="6">
    <location>
        <position position="78"/>
    </location>
</feature>
<dbReference type="CDD" id="cd16434">
    <property type="entry name" value="CheB-CheR_fusion"/>
    <property type="match status" value="1"/>
</dbReference>
<evidence type="ECO:0000256" key="2">
    <source>
        <dbReference type="ARBA" id="ARBA00012534"/>
    </source>
</evidence>
<organism evidence="10 11">
    <name type="scientific">Eiseniibacteriota bacterium</name>
    <dbReference type="NCBI Taxonomy" id="2212470"/>
    <lineage>
        <taxon>Bacteria</taxon>
        <taxon>Candidatus Eiseniibacteriota</taxon>
    </lineage>
</organism>
<dbReference type="SMART" id="SM00091">
    <property type="entry name" value="PAS"/>
    <property type="match status" value="2"/>
</dbReference>
<evidence type="ECO:0000313" key="10">
    <source>
        <dbReference type="EMBL" id="TMQ47879.1"/>
    </source>
</evidence>
<dbReference type="GO" id="GO:0008983">
    <property type="term" value="F:protein-glutamate O-methyltransferase activity"/>
    <property type="evidence" value="ECO:0007669"/>
    <property type="project" value="UniProtKB-EC"/>
</dbReference>
<dbReference type="InterPro" id="IPR050903">
    <property type="entry name" value="Bact_Chemotaxis_MeTrfase"/>
</dbReference>
<dbReference type="PROSITE" id="PS50122">
    <property type="entry name" value="CHEB"/>
    <property type="match status" value="1"/>
</dbReference>
<dbReference type="InterPro" id="IPR035965">
    <property type="entry name" value="PAS-like_dom_sf"/>
</dbReference>
<dbReference type="SUPFAM" id="SSF53335">
    <property type="entry name" value="S-adenosyl-L-methionine-dependent methyltransferases"/>
    <property type="match status" value="1"/>
</dbReference>
<keyword evidence="5" id="KW-0949">S-adenosyl-L-methionine</keyword>
<dbReference type="Pfam" id="PF01339">
    <property type="entry name" value="CheB_methylest"/>
    <property type="match status" value="1"/>
</dbReference>
<comment type="catalytic activity">
    <reaction evidence="1">
        <text>L-glutamyl-[protein] + S-adenosyl-L-methionine = [protein]-L-glutamate 5-O-methyl ester + S-adenosyl-L-homocysteine</text>
        <dbReference type="Rhea" id="RHEA:24452"/>
        <dbReference type="Rhea" id="RHEA-COMP:10208"/>
        <dbReference type="Rhea" id="RHEA-COMP:10311"/>
        <dbReference type="ChEBI" id="CHEBI:29973"/>
        <dbReference type="ChEBI" id="CHEBI:57856"/>
        <dbReference type="ChEBI" id="CHEBI:59789"/>
        <dbReference type="ChEBI" id="CHEBI:82795"/>
        <dbReference type="EC" id="2.1.1.80"/>
    </reaction>
</comment>
<protein>
    <recommendedName>
        <fullName evidence="2">protein-glutamate O-methyltransferase</fullName>
        <ecNumber evidence="2">2.1.1.80</ecNumber>
    </recommendedName>
</protein>
<reference evidence="10 11" key="1">
    <citation type="journal article" date="2019" name="Nat. Microbiol.">
        <title>Mediterranean grassland soil C-N compound turnover is dependent on rainfall and depth, and is mediated by genomically divergent microorganisms.</title>
        <authorList>
            <person name="Diamond S."/>
            <person name="Andeer P.F."/>
            <person name="Li Z."/>
            <person name="Crits-Christoph A."/>
            <person name="Burstein D."/>
            <person name="Anantharaman K."/>
            <person name="Lane K.R."/>
            <person name="Thomas B.C."/>
            <person name="Pan C."/>
            <person name="Northen T.R."/>
            <person name="Banfield J.F."/>
        </authorList>
    </citation>
    <scope>NUCLEOTIDE SEQUENCE [LARGE SCALE GENOMIC DNA]</scope>
    <source>
        <strain evidence="10">WS_1</strain>
    </source>
</reference>
<proteinExistence type="predicted"/>
<dbReference type="Proteomes" id="UP000316292">
    <property type="component" value="Unassembled WGS sequence"/>
</dbReference>
<feature type="compositionally biased region" description="Low complexity" evidence="7">
    <location>
        <begin position="712"/>
        <end position="723"/>
    </location>
</feature>
<dbReference type="GO" id="GO:0000156">
    <property type="term" value="F:phosphorelay response regulator activity"/>
    <property type="evidence" value="ECO:0007669"/>
    <property type="project" value="InterPro"/>
</dbReference>
<dbReference type="InterPro" id="IPR036804">
    <property type="entry name" value="CheR_N_sf"/>
</dbReference>
<dbReference type="InterPro" id="IPR000673">
    <property type="entry name" value="Sig_transdc_resp-reg_Me-estase"/>
</dbReference>
<dbReference type="SUPFAM" id="SSF52738">
    <property type="entry name" value="Methylesterase CheB, C-terminal domain"/>
    <property type="match status" value="1"/>
</dbReference>
<keyword evidence="6" id="KW-0378">Hydrolase</keyword>
<feature type="compositionally biased region" description="Acidic residues" evidence="7">
    <location>
        <begin position="655"/>
        <end position="667"/>
    </location>
</feature>
<feature type="compositionally biased region" description="Basic and acidic residues" evidence="7">
    <location>
        <begin position="699"/>
        <end position="711"/>
    </location>
</feature>
<dbReference type="EC" id="2.1.1.80" evidence="2"/>
<dbReference type="GO" id="GO:0006935">
    <property type="term" value="P:chemotaxis"/>
    <property type="evidence" value="ECO:0007669"/>
    <property type="project" value="UniProtKB-UniRule"/>
</dbReference>
<feature type="active site" evidence="6">
    <location>
        <position position="52"/>
    </location>
</feature>
<feature type="domain" description="CheR-type methyltransferase" evidence="9">
    <location>
        <begin position="235"/>
        <end position="507"/>
    </location>
</feature>
<feature type="region of interest" description="Disordered" evidence="7">
    <location>
        <begin position="699"/>
        <end position="742"/>
    </location>
</feature>
<evidence type="ECO:0000313" key="11">
    <source>
        <dbReference type="Proteomes" id="UP000316292"/>
    </source>
</evidence>
<dbReference type="InterPro" id="IPR000014">
    <property type="entry name" value="PAS"/>
</dbReference>
<evidence type="ECO:0000259" key="8">
    <source>
        <dbReference type="PROSITE" id="PS50122"/>
    </source>
</evidence>
<evidence type="ECO:0000256" key="6">
    <source>
        <dbReference type="PROSITE-ProRule" id="PRU00050"/>
    </source>
</evidence>
<dbReference type="InterPro" id="IPR035909">
    <property type="entry name" value="CheB_C"/>
</dbReference>
<dbReference type="InterPro" id="IPR022642">
    <property type="entry name" value="CheR_C"/>
</dbReference>
<evidence type="ECO:0000259" key="9">
    <source>
        <dbReference type="PROSITE" id="PS50123"/>
    </source>
</evidence>
<keyword evidence="3" id="KW-0489">Methyltransferase</keyword>
<dbReference type="PROSITE" id="PS50123">
    <property type="entry name" value="CHER"/>
    <property type="match status" value="1"/>
</dbReference>
<feature type="active site" evidence="6">
    <location>
        <position position="170"/>
    </location>
</feature>
<comment type="caution">
    <text evidence="10">The sequence shown here is derived from an EMBL/GenBank/DDBJ whole genome shotgun (WGS) entry which is preliminary data.</text>
</comment>
<dbReference type="SUPFAM" id="SSF47757">
    <property type="entry name" value="Chemotaxis receptor methyltransferase CheR, N-terminal domain"/>
    <property type="match status" value="1"/>
</dbReference>
<dbReference type="Gene3D" id="3.40.50.150">
    <property type="entry name" value="Vaccinia Virus protein VP39"/>
    <property type="match status" value="1"/>
</dbReference>
<dbReference type="Gene3D" id="3.30.450.20">
    <property type="entry name" value="PAS domain"/>
    <property type="match status" value="1"/>
</dbReference>
<dbReference type="Pfam" id="PF13596">
    <property type="entry name" value="PAS_10"/>
    <property type="match status" value="1"/>
</dbReference>
<keyword evidence="4" id="KW-0808">Transferase</keyword>
<gene>
    <name evidence="10" type="ORF">E6K71_08715</name>
</gene>
<dbReference type="GO" id="GO:0008984">
    <property type="term" value="F:protein-glutamate methylesterase activity"/>
    <property type="evidence" value="ECO:0007669"/>
    <property type="project" value="InterPro"/>
</dbReference>
<evidence type="ECO:0000256" key="3">
    <source>
        <dbReference type="ARBA" id="ARBA00022603"/>
    </source>
</evidence>
<dbReference type="SMART" id="SM00138">
    <property type="entry name" value="MeTrc"/>
    <property type="match status" value="1"/>
</dbReference>
<dbReference type="PRINTS" id="PR00996">
    <property type="entry name" value="CHERMTFRASE"/>
</dbReference>
<dbReference type="GO" id="GO:0005737">
    <property type="term" value="C:cytoplasm"/>
    <property type="evidence" value="ECO:0007669"/>
    <property type="project" value="InterPro"/>
</dbReference>
<dbReference type="Gene3D" id="1.10.155.10">
    <property type="entry name" value="Chemotaxis receptor methyltransferase CheR, N-terminal domain"/>
    <property type="match status" value="1"/>
</dbReference>
<feature type="domain" description="CheB-type methylesterase" evidence="8">
    <location>
        <begin position="46"/>
        <end position="222"/>
    </location>
</feature>
<feature type="compositionally biased region" description="Acidic residues" evidence="7">
    <location>
        <begin position="13"/>
        <end position="31"/>
    </location>
</feature>
<name>A0A538S927_UNCEI</name>
<dbReference type="InterPro" id="IPR000780">
    <property type="entry name" value="CheR_MeTrfase"/>
</dbReference>
<dbReference type="Pfam" id="PF01739">
    <property type="entry name" value="CheR"/>
    <property type="match status" value="1"/>
</dbReference>
<dbReference type="GO" id="GO:0032259">
    <property type="term" value="P:methylation"/>
    <property type="evidence" value="ECO:0007669"/>
    <property type="project" value="UniProtKB-KW"/>
</dbReference>
<dbReference type="Gene3D" id="3.40.50.180">
    <property type="entry name" value="Methylesterase CheB, C-terminal domain"/>
    <property type="match status" value="1"/>
</dbReference>
<feature type="region of interest" description="Disordered" evidence="7">
    <location>
        <begin position="1"/>
        <end position="37"/>
    </location>
</feature>
<evidence type="ECO:0000256" key="4">
    <source>
        <dbReference type="ARBA" id="ARBA00022679"/>
    </source>
</evidence>
<dbReference type="Pfam" id="PF03705">
    <property type="entry name" value="CheR_N"/>
    <property type="match status" value="1"/>
</dbReference>